<dbReference type="AlphaFoldDB" id="A0AAD5XML0"/>
<dbReference type="SUPFAM" id="SSF63380">
    <property type="entry name" value="Riboflavin synthase domain-like"/>
    <property type="match status" value="1"/>
</dbReference>
<dbReference type="Proteomes" id="UP001212152">
    <property type="component" value="Unassembled WGS sequence"/>
</dbReference>
<keyword evidence="4" id="KW-0288">FMN</keyword>
<feature type="region of interest" description="Disordered" evidence="9">
    <location>
        <begin position="293"/>
        <end position="312"/>
    </location>
</feature>
<dbReference type="InterPro" id="IPR001709">
    <property type="entry name" value="Flavoprot_Pyr_Nucl_cyt_Rdtase"/>
</dbReference>
<dbReference type="PANTHER" id="PTHR19384">
    <property type="entry name" value="NITRIC OXIDE SYNTHASE-RELATED"/>
    <property type="match status" value="1"/>
</dbReference>
<evidence type="ECO:0000256" key="8">
    <source>
        <dbReference type="ARBA" id="ARBA00023797"/>
    </source>
</evidence>
<dbReference type="GO" id="GO:0003958">
    <property type="term" value="F:NADPH-hemoprotein reductase activity"/>
    <property type="evidence" value="ECO:0007669"/>
    <property type="project" value="UniProtKB-EC"/>
</dbReference>
<evidence type="ECO:0000256" key="3">
    <source>
        <dbReference type="ARBA" id="ARBA00022630"/>
    </source>
</evidence>
<dbReference type="GO" id="GO:0005829">
    <property type="term" value="C:cytosol"/>
    <property type="evidence" value="ECO:0007669"/>
    <property type="project" value="TreeGrafter"/>
</dbReference>
<dbReference type="SUPFAM" id="SSF52343">
    <property type="entry name" value="Ferredoxin reductase-like, C-terminal NADP-linked domain"/>
    <property type="match status" value="1"/>
</dbReference>
<comment type="cofactor">
    <cofactor evidence="2">
        <name>FAD</name>
        <dbReference type="ChEBI" id="CHEBI:57692"/>
    </cofactor>
</comment>
<keyword evidence="13" id="KW-1185">Reference proteome</keyword>
<comment type="caution">
    <text evidence="12">The sequence shown here is derived from an EMBL/GenBank/DDBJ whole genome shotgun (WGS) entry which is preliminary data.</text>
</comment>
<dbReference type="PROSITE" id="PS50902">
    <property type="entry name" value="FLAVODOXIN_LIKE"/>
    <property type="match status" value="1"/>
</dbReference>
<reference evidence="12" key="1">
    <citation type="submission" date="2020-05" db="EMBL/GenBank/DDBJ databases">
        <title>Phylogenomic resolution of chytrid fungi.</title>
        <authorList>
            <person name="Stajich J.E."/>
            <person name="Amses K."/>
            <person name="Simmons R."/>
            <person name="Seto K."/>
            <person name="Myers J."/>
            <person name="Bonds A."/>
            <person name="Quandt C.A."/>
            <person name="Barry K."/>
            <person name="Liu P."/>
            <person name="Grigoriev I."/>
            <person name="Longcore J.E."/>
            <person name="James T.Y."/>
        </authorList>
    </citation>
    <scope>NUCLEOTIDE SEQUENCE</scope>
    <source>
        <strain evidence="12">JEL0379</strain>
    </source>
</reference>
<evidence type="ECO:0000313" key="13">
    <source>
        <dbReference type="Proteomes" id="UP001212152"/>
    </source>
</evidence>
<dbReference type="InterPro" id="IPR001433">
    <property type="entry name" value="OxRdtase_FAD/NAD-bd"/>
</dbReference>
<dbReference type="Pfam" id="PF00667">
    <property type="entry name" value="FAD_binding_1"/>
    <property type="match status" value="1"/>
</dbReference>
<organism evidence="12 13">
    <name type="scientific">Geranomyces variabilis</name>
    <dbReference type="NCBI Taxonomy" id="109894"/>
    <lineage>
        <taxon>Eukaryota</taxon>
        <taxon>Fungi</taxon>
        <taxon>Fungi incertae sedis</taxon>
        <taxon>Chytridiomycota</taxon>
        <taxon>Chytridiomycota incertae sedis</taxon>
        <taxon>Chytridiomycetes</taxon>
        <taxon>Spizellomycetales</taxon>
        <taxon>Powellomycetaceae</taxon>
        <taxon>Geranomyces</taxon>
    </lineage>
</organism>
<evidence type="ECO:0000256" key="9">
    <source>
        <dbReference type="SAM" id="MobiDB-lite"/>
    </source>
</evidence>
<accession>A0AAD5XML0</accession>
<dbReference type="FunFam" id="3.40.50.80:FF:000001">
    <property type="entry name" value="NADPH--cytochrome P450 reductase 1"/>
    <property type="match status" value="1"/>
</dbReference>
<gene>
    <name evidence="12" type="primary">NCP1</name>
    <name evidence="12" type="ORF">HDU87_008648</name>
</gene>
<sequence length="798" mass="88667">MGFLGLDTTDVAILTTVGLCSAAYFLFFKQKKAAAPQRAVVAPASATSKVAGATANARPGKKSLVDKIRSLNNEKQLIIFFGSQTGTAEDLATRVATECTKQYSLPALVCDPEEYDASEIAAWMTEEKETGEEAKVMFGFFMATYGEGEPTDNAADFYDWIMGGTGKGDDEGDEEIDDDELMDSEALSGMPYIAFALGNKTYEHYNAVGRRLDKRLARLGAVRVGALGEGDDDESMEEDFLKWKTTAMLEIAKHFKLDVTASGTQRDAPHVPLFEMVQAHEIDRQQIYFGEHSAKKPRRWSSSQESGNDNSGVRYEEIAKAATVDAKHPHYSRIARSAPLFVDVHDEYGFDSNLRLPKPGHKRYQVGACKVRIERHCLHVDLDIAGSGLKYVTGDHVGVWPVNDDEHVDRLAKALHLTDQERDSVVVLKPNAANMSAANAKLPFPAPCAIRTALASYLEVSACVKQHQLEVLAKYATDPTERDTLFALSENRERYVATIEKSRKDFAEVLEAFPSVAIPVAVVLGELLPRIAVRYYSISSSSLEEPDKVGITAVMVRYAIPSCHPAHRPEDKEHDSVVIKQGLATSWLQRLHEERTETATSCDLPSAHDEPLPLPRFHLPMYIRTSTFKLPKNPRLPVVMVGPGTGVAPFRAFVRERFFLAKTRPDIQVGATWLFYGCRHPDKDFLYRDEFEAMQKAVGAGEVKLDLKIITAFSRWEGHDKKYVQHRVQEHAAQVWDMVGVQGGSFYICGDAKHMAHDVNATLGNIAYNNGAMNSLEQGKAWVKELKTKGRYLEDVWA</sequence>
<name>A0AAD5XML0_9FUNG</name>
<evidence type="ECO:0000259" key="11">
    <source>
        <dbReference type="PROSITE" id="PS51384"/>
    </source>
</evidence>
<dbReference type="SUPFAM" id="SSF52218">
    <property type="entry name" value="Flavoproteins"/>
    <property type="match status" value="1"/>
</dbReference>
<dbReference type="Gene3D" id="1.20.990.10">
    <property type="entry name" value="NADPH-cytochrome p450 Reductase, Chain A, domain 3"/>
    <property type="match status" value="1"/>
</dbReference>
<dbReference type="InterPro" id="IPR017927">
    <property type="entry name" value="FAD-bd_FR_type"/>
</dbReference>
<evidence type="ECO:0000259" key="10">
    <source>
        <dbReference type="PROSITE" id="PS50902"/>
    </source>
</evidence>
<dbReference type="Pfam" id="PF00258">
    <property type="entry name" value="Flavodoxin_1"/>
    <property type="match status" value="1"/>
</dbReference>
<evidence type="ECO:0000256" key="2">
    <source>
        <dbReference type="ARBA" id="ARBA00001974"/>
    </source>
</evidence>
<dbReference type="PRINTS" id="PR00369">
    <property type="entry name" value="FLAVODOXIN"/>
</dbReference>
<feature type="compositionally biased region" description="Polar residues" evidence="9">
    <location>
        <begin position="300"/>
        <end position="311"/>
    </location>
</feature>
<keyword evidence="5" id="KW-0274">FAD</keyword>
<dbReference type="Pfam" id="PF00175">
    <property type="entry name" value="NAD_binding_1"/>
    <property type="match status" value="1"/>
</dbReference>
<evidence type="ECO:0000256" key="1">
    <source>
        <dbReference type="ARBA" id="ARBA00001917"/>
    </source>
</evidence>
<dbReference type="InterPro" id="IPR017938">
    <property type="entry name" value="Riboflavin_synthase-like_b-brl"/>
</dbReference>
<evidence type="ECO:0000256" key="7">
    <source>
        <dbReference type="ARBA" id="ARBA00023002"/>
    </source>
</evidence>
<dbReference type="PRINTS" id="PR00371">
    <property type="entry name" value="FPNCR"/>
</dbReference>
<dbReference type="GO" id="GO:0050660">
    <property type="term" value="F:flavin adenine dinucleotide binding"/>
    <property type="evidence" value="ECO:0007669"/>
    <property type="project" value="TreeGrafter"/>
</dbReference>
<protein>
    <recommendedName>
        <fullName evidence="8">NADPH--hemoprotein reductase</fullName>
        <ecNumber evidence="8">1.6.2.4</ecNumber>
    </recommendedName>
</protein>
<keyword evidence="7" id="KW-0560">Oxidoreductase</keyword>
<dbReference type="GO" id="GO:0010181">
    <property type="term" value="F:FMN binding"/>
    <property type="evidence" value="ECO:0007669"/>
    <property type="project" value="InterPro"/>
</dbReference>
<evidence type="ECO:0000313" key="12">
    <source>
        <dbReference type="EMBL" id="KAJ3170882.1"/>
    </source>
</evidence>
<keyword evidence="6" id="KW-0521">NADP</keyword>
<dbReference type="InterPro" id="IPR008254">
    <property type="entry name" value="Flavodoxin/NO_synth"/>
</dbReference>
<proteinExistence type="predicted"/>
<dbReference type="Gene3D" id="3.40.50.360">
    <property type="match status" value="1"/>
</dbReference>
<dbReference type="Gene3D" id="2.40.30.10">
    <property type="entry name" value="Translation factors"/>
    <property type="match status" value="1"/>
</dbReference>
<dbReference type="EMBL" id="JADGJQ010000091">
    <property type="protein sequence ID" value="KAJ3170882.1"/>
    <property type="molecule type" value="Genomic_DNA"/>
</dbReference>
<dbReference type="InterPro" id="IPR029039">
    <property type="entry name" value="Flavoprotein-like_sf"/>
</dbReference>
<comment type="cofactor">
    <cofactor evidence="1">
        <name>FMN</name>
        <dbReference type="ChEBI" id="CHEBI:58210"/>
    </cofactor>
</comment>
<keyword evidence="3" id="KW-0285">Flavoprotein</keyword>
<dbReference type="PROSITE" id="PS51384">
    <property type="entry name" value="FAD_FR"/>
    <property type="match status" value="1"/>
</dbReference>
<evidence type="ECO:0000256" key="4">
    <source>
        <dbReference type="ARBA" id="ARBA00022643"/>
    </source>
</evidence>
<dbReference type="InterPro" id="IPR023173">
    <property type="entry name" value="NADPH_Cyt_P450_Rdtase_alpha"/>
</dbReference>
<dbReference type="Gene3D" id="3.40.50.80">
    <property type="entry name" value="Nucleotide-binding domain of ferredoxin-NADP reductase (FNR) module"/>
    <property type="match status" value="1"/>
</dbReference>
<dbReference type="InterPro" id="IPR003097">
    <property type="entry name" value="CysJ-like_FAD-binding"/>
</dbReference>
<dbReference type="EC" id="1.6.2.4" evidence="8"/>
<evidence type="ECO:0000256" key="5">
    <source>
        <dbReference type="ARBA" id="ARBA00022827"/>
    </source>
</evidence>
<dbReference type="InterPro" id="IPR001094">
    <property type="entry name" value="Flavdoxin-like"/>
</dbReference>
<dbReference type="InterPro" id="IPR039261">
    <property type="entry name" value="FNR_nucleotide-bd"/>
</dbReference>
<dbReference type="PANTHER" id="PTHR19384:SF17">
    <property type="entry name" value="NADPH--CYTOCHROME P450 REDUCTASE"/>
    <property type="match status" value="1"/>
</dbReference>
<feature type="domain" description="FAD-binding FR-type" evidence="11">
    <location>
        <begin position="327"/>
        <end position="620"/>
    </location>
</feature>
<feature type="domain" description="Flavodoxin-like" evidence="10">
    <location>
        <begin position="77"/>
        <end position="248"/>
    </location>
</feature>
<evidence type="ECO:0000256" key="6">
    <source>
        <dbReference type="ARBA" id="ARBA00022857"/>
    </source>
</evidence>